<dbReference type="EMBL" id="AAXW01000022">
    <property type="protein sequence ID" value="EAZ90606.1"/>
    <property type="molecule type" value="Genomic_DNA"/>
</dbReference>
<sequence length="84" mass="9137">MFKLINAISPSILGVFGVPEIPPLKSNFPEYSKSSIGKDKGKVAKSKFFPSISKENALITSNLFFLFVKSTSNHPFAVKSDAVT</sequence>
<proteinExistence type="predicted"/>
<reference evidence="1 2" key="1">
    <citation type="submission" date="2007-03" db="EMBL/GenBank/DDBJ databases">
        <authorList>
            <person name="Stal L."/>
            <person name="Ferriera S."/>
            <person name="Johnson J."/>
            <person name="Kravitz S."/>
            <person name="Beeson K."/>
            <person name="Sutton G."/>
            <person name="Rogers Y.-H."/>
            <person name="Friedman R."/>
            <person name="Frazier M."/>
            <person name="Venter J.C."/>
        </authorList>
    </citation>
    <scope>NUCLEOTIDE SEQUENCE [LARGE SCALE GENOMIC DNA]</scope>
    <source>
        <strain evidence="1 2">CCY0110</strain>
    </source>
</reference>
<organism evidence="1 2">
    <name type="scientific">Crocosphaera chwakensis CCY0110</name>
    <dbReference type="NCBI Taxonomy" id="391612"/>
    <lineage>
        <taxon>Bacteria</taxon>
        <taxon>Bacillati</taxon>
        <taxon>Cyanobacteriota</taxon>
        <taxon>Cyanophyceae</taxon>
        <taxon>Oscillatoriophycideae</taxon>
        <taxon>Chroococcales</taxon>
        <taxon>Aphanothecaceae</taxon>
        <taxon>Crocosphaera</taxon>
        <taxon>Crocosphaera chwakensis</taxon>
    </lineage>
</organism>
<dbReference type="AlphaFoldDB" id="A3IS90"/>
<accession>A3IS90</accession>
<keyword evidence="2" id="KW-1185">Reference proteome</keyword>
<dbReference type="RefSeq" id="WP_008276247.1">
    <property type="nucleotide sequence ID" value="NZ_AAXW01000022.1"/>
</dbReference>
<name>A3IS90_9CHRO</name>
<evidence type="ECO:0000313" key="1">
    <source>
        <dbReference type="EMBL" id="EAZ90606.1"/>
    </source>
</evidence>
<comment type="caution">
    <text evidence="1">The sequence shown here is derived from an EMBL/GenBank/DDBJ whole genome shotgun (WGS) entry which is preliminary data.</text>
</comment>
<dbReference type="Proteomes" id="UP000003781">
    <property type="component" value="Unassembled WGS sequence"/>
</dbReference>
<gene>
    <name evidence="1" type="ORF">CY0110_08026</name>
</gene>
<protein>
    <submittedName>
        <fullName evidence="1">Uncharacterized protein</fullName>
    </submittedName>
</protein>
<evidence type="ECO:0000313" key="2">
    <source>
        <dbReference type="Proteomes" id="UP000003781"/>
    </source>
</evidence>